<dbReference type="AlphaFoldDB" id="A0A1H0BRR5"/>
<keyword evidence="5 7" id="KW-1133">Transmembrane helix</keyword>
<evidence type="ECO:0000313" key="11">
    <source>
        <dbReference type="Proteomes" id="UP000199544"/>
    </source>
</evidence>
<keyword evidence="11" id="KW-1185">Reference proteome</keyword>
<dbReference type="GO" id="GO:0005524">
    <property type="term" value="F:ATP binding"/>
    <property type="evidence" value="ECO:0007669"/>
    <property type="project" value="UniProtKB-KW"/>
</dbReference>
<evidence type="ECO:0000256" key="3">
    <source>
        <dbReference type="ARBA" id="ARBA00022741"/>
    </source>
</evidence>
<accession>A0A1H0BRR5</accession>
<proteinExistence type="predicted"/>
<dbReference type="Proteomes" id="UP000199544">
    <property type="component" value="Unassembled WGS sequence"/>
</dbReference>
<keyword evidence="2 7" id="KW-0812">Transmembrane</keyword>
<dbReference type="SUPFAM" id="SSF90123">
    <property type="entry name" value="ABC transporter transmembrane region"/>
    <property type="match status" value="1"/>
</dbReference>
<evidence type="ECO:0000256" key="2">
    <source>
        <dbReference type="ARBA" id="ARBA00022692"/>
    </source>
</evidence>
<feature type="domain" description="ABC transporter" evidence="8">
    <location>
        <begin position="331"/>
        <end position="564"/>
    </location>
</feature>
<feature type="transmembrane region" description="Helical" evidence="7">
    <location>
        <begin position="15"/>
        <end position="35"/>
    </location>
</feature>
<dbReference type="SMART" id="SM00382">
    <property type="entry name" value="AAA"/>
    <property type="match status" value="1"/>
</dbReference>
<dbReference type="PROSITE" id="PS50929">
    <property type="entry name" value="ABC_TM1F"/>
    <property type="match status" value="1"/>
</dbReference>
<dbReference type="PROSITE" id="PS50893">
    <property type="entry name" value="ABC_TRANSPORTER_2"/>
    <property type="match status" value="1"/>
</dbReference>
<dbReference type="Gene3D" id="1.20.1560.10">
    <property type="entry name" value="ABC transporter type 1, transmembrane domain"/>
    <property type="match status" value="1"/>
</dbReference>
<dbReference type="OrthoDB" id="9770415at2"/>
<reference evidence="11" key="1">
    <citation type="submission" date="2016-10" db="EMBL/GenBank/DDBJ databases">
        <authorList>
            <person name="Varghese N."/>
            <person name="Submissions S."/>
        </authorList>
    </citation>
    <scope>NUCLEOTIDE SEQUENCE [LARGE SCALE GENOMIC DNA]</scope>
    <source>
        <strain evidence="11">CGMCC 1.6854</strain>
    </source>
</reference>
<dbReference type="GO" id="GO:0016887">
    <property type="term" value="F:ATP hydrolysis activity"/>
    <property type="evidence" value="ECO:0007669"/>
    <property type="project" value="InterPro"/>
</dbReference>
<dbReference type="Gene3D" id="3.40.50.300">
    <property type="entry name" value="P-loop containing nucleotide triphosphate hydrolases"/>
    <property type="match status" value="1"/>
</dbReference>
<keyword evidence="4 10" id="KW-0067">ATP-binding</keyword>
<gene>
    <name evidence="10" type="ORF">SAMN04488137_4632</name>
</gene>
<dbReference type="GO" id="GO:0015421">
    <property type="term" value="F:ABC-type oligopeptide transporter activity"/>
    <property type="evidence" value="ECO:0007669"/>
    <property type="project" value="TreeGrafter"/>
</dbReference>
<dbReference type="GO" id="GO:0005886">
    <property type="term" value="C:plasma membrane"/>
    <property type="evidence" value="ECO:0007669"/>
    <property type="project" value="UniProtKB-SubCell"/>
</dbReference>
<comment type="subcellular location">
    <subcellularLocation>
        <location evidence="1">Cell membrane</location>
        <topology evidence="1">Multi-pass membrane protein</topology>
    </subcellularLocation>
</comment>
<dbReference type="InterPro" id="IPR036640">
    <property type="entry name" value="ABC1_TM_sf"/>
</dbReference>
<evidence type="ECO:0000313" key="10">
    <source>
        <dbReference type="EMBL" id="SDN48253.1"/>
    </source>
</evidence>
<dbReference type="InterPro" id="IPR039421">
    <property type="entry name" value="Type_1_exporter"/>
</dbReference>
<organism evidence="10 11">
    <name type="scientific">Fictibacillus solisalsi</name>
    <dbReference type="NCBI Taxonomy" id="459525"/>
    <lineage>
        <taxon>Bacteria</taxon>
        <taxon>Bacillati</taxon>
        <taxon>Bacillota</taxon>
        <taxon>Bacilli</taxon>
        <taxon>Bacillales</taxon>
        <taxon>Fictibacillaceae</taxon>
        <taxon>Fictibacillus</taxon>
    </lineage>
</organism>
<evidence type="ECO:0000256" key="5">
    <source>
        <dbReference type="ARBA" id="ARBA00022989"/>
    </source>
</evidence>
<feature type="domain" description="ABC transmembrane type-1" evidence="9">
    <location>
        <begin position="19"/>
        <end position="301"/>
    </location>
</feature>
<sequence length="577" mass="64366">MELIKIYKHHLTKRTPLYIIAFVFLLSSEILNVIPPKIIGNIIDDIEKHQLTYPGLFQGVLPLFGIALLHYIVIYIWSSSLFGGEFYIQKVLRKSLFSRTINYLPLKNKHSGNVMTLMNTDISTIGVAYGFGILSFMSTVIGFAVVLFTMSTFVSWKLTLASLAPMPFIIYFVKKLGDATHKKTVDFQSRESALNSELSVFVEGIRLIRIYGLEQVYLKKIHKANRRWKEAGIHFNKTAELYHPMVTTLLRTSYAIAIGYGAYLISRGELTIGQLIAFTMYINLLNWPVTAFGDFINLFQQGNASASRFNRELSTPPTKKQDQVIKSVDSIEFENFNLVIDGKNRLENINVKINKGEIIAIVGKTGSGKSSLLQYLAGEVKGGAGKALLSNVPIENLSQKELSAVVSFCPQHPANLSKNILENIKLANPKATEDEVSKVLTISSLNEELRNSNLTVNSVIGGNGKNLSGGQHQKLSLARAILKKCDLLLLDDVFSSMDAENALSIFTNLLKERKGTTTIFATNNLEQAAVADRIFVLINGEIVESGSHQSLIEEGNWYAKHYNKSKQLTLLGYEERR</sequence>
<evidence type="ECO:0000259" key="9">
    <source>
        <dbReference type="PROSITE" id="PS50929"/>
    </source>
</evidence>
<keyword evidence="3" id="KW-0547">Nucleotide-binding</keyword>
<protein>
    <submittedName>
        <fullName evidence="10">ATP-binding cassette, subfamily B</fullName>
    </submittedName>
</protein>
<dbReference type="EMBL" id="FNHW01000005">
    <property type="protein sequence ID" value="SDN48253.1"/>
    <property type="molecule type" value="Genomic_DNA"/>
</dbReference>
<dbReference type="CDD" id="cd18541">
    <property type="entry name" value="ABC_6TM_TmrB_like"/>
    <property type="match status" value="1"/>
</dbReference>
<evidence type="ECO:0000256" key="7">
    <source>
        <dbReference type="SAM" id="Phobius"/>
    </source>
</evidence>
<evidence type="ECO:0000259" key="8">
    <source>
        <dbReference type="PROSITE" id="PS50893"/>
    </source>
</evidence>
<dbReference type="PANTHER" id="PTHR43394:SF1">
    <property type="entry name" value="ATP-BINDING CASSETTE SUB-FAMILY B MEMBER 10, MITOCHONDRIAL"/>
    <property type="match status" value="1"/>
</dbReference>
<feature type="transmembrane region" description="Helical" evidence="7">
    <location>
        <begin position="125"/>
        <end position="148"/>
    </location>
</feature>
<dbReference type="InterPro" id="IPR003439">
    <property type="entry name" value="ABC_transporter-like_ATP-bd"/>
</dbReference>
<feature type="transmembrane region" description="Helical" evidence="7">
    <location>
        <begin position="154"/>
        <end position="173"/>
    </location>
</feature>
<feature type="transmembrane region" description="Helical" evidence="7">
    <location>
        <begin position="55"/>
        <end position="77"/>
    </location>
</feature>
<dbReference type="RefSeq" id="WP_090238806.1">
    <property type="nucleotide sequence ID" value="NZ_FNHW01000005.1"/>
</dbReference>
<evidence type="ECO:0000256" key="4">
    <source>
        <dbReference type="ARBA" id="ARBA00022840"/>
    </source>
</evidence>
<dbReference type="STRING" id="459525.SAMN04488137_4632"/>
<dbReference type="Pfam" id="PF00664">
    <property type="entry name" value="ABC_membrane"/>
    <property type="match status" value="1"/>
</dbReference>
<dbReference type="Pfam" id="PF00005">
    <property type="entry name" value="ABC_tran"/>
    <property type="match status" value="1"/>
</dbReference>
<keyword evidence="6 7" id="KW-0472">Membrane</keyword>
<dbReference type="InterPro" id="IPR027417">
    <property type="entry name" value="P-loop_NTPase"/>
</dbReference>
<dbReference type="InterPro" id="IPR011527">
    <property type="entry name" value="ABC1_TM_dom"/>
</dbReference>
<dbReference type="InterPro" id="IPR003593">
    <property type="entry name" value="AAA+_ATPase"/>
</dbReference>
<name>A0A1H0BRR5_9BACL</name>
<dbReference type="PANTHER" id="PTHR43394">
    <property type="entry name" value="ATP-DEPENDENT PERMEASE MDL1, MITOCHONDRIAL"/>
    <property type="match status" value="1"/>
</dbReference>
<evidence type="ECO:0000256" key="1">
    <source>
        <dbReference type="ARBA" id="ARBA00004651"/>
    </source>
</evidence>
<dbReference type="SUPFAM" id="SSF52540">
    <property type="entry name" value="P-loop containing nucleoside triphosphate hydrolases"/>
    <property type="match status" value="1"/>
</dbReference>
<evidence type="ECO:0000256" key="6">
    <source>
        <dbReference type="ARBA" id="ARBA00023136"/>
    </source>
</evidence>